<name>A0AAD5VHK1_9AGAR</name>
<keyword evidence="6" id="KW-1185">Reference proteome</keyword>
<dbReference type="InterPro" id="IPR036291">
    <property type="entry name" value="NAD(P)-bd_dom_sf"/>
</dbReference>
<dbReference type="AlphaFoldDB" id="A0AAD5VHK1"/>
<evidence type="ECO:0000256" key="3">
    <source>
        <dbReference type="ARBA" id="ARBA00023027"/>
    </source>
</evidence>
<feature type="domain" description="NAD-dependent epimerase/dehydratase" evidence="4">
    <location>
        <begin position="4"/>
        <end position="92"/>
    </location>
</feature>
<protein>
    <recommendedName>
        <fullName evidence="4">NAD-dependent epimerase/dehydratase domain-containing protein</fullName>
    </recommendedName>
</protein>
<organism evidence="5 6">
    <name type="scientific">Leucocoprinus birnbaumii</name>
    <dbReference type="NCBI Taxonomy" id="56174"/>
    <lineage>
        <taxon>Eukaryota</taxon>
        <taxon>Fungi</taxon>
        <taxon>Dikarya</taxon>
        <taxon>Basidiomycota</taxon>
        <taxon>Agaricomycotina</taxon>
        <taxon>Agaricomycetes</taxon>
        <taxon>Agaricomycetidae</taxon>
        <taxon>Agaricales</taxon>
        <taxon>Agaricineae</taxon>
        <taxon>Agaricaceae</taxon>
        <taxon>Leucocoprinus</taxon>
    </lineage>
</organism>
<dbReference type="PANTHER" id="PTHR43103:SF5">
    <property type="entry name" value="4-EPIMERASE, PUTATIVE (AFU_ORTHOLOGUE AFUA_7G00360)-RELATED"/>
    <property type="match status" value="1"/>
</dbReference>
<gene>
    <name evidence="5" type="ORF">NP233_g10930</name>
</gene>
<keyword evidence="3" id="KW-0520">NAD</keyword>
<sequence length="256" mass="28891">MKLVITGCNGSVGVRVVLLALKHGHNVTGVDHTSLSPDLSNFVKDYHARFTFHQIDLKDYDRTLELLQNSKCEAIVHLAAIRNPSDYKVQTHNTTQQAHRYFPMDEDHPTEPDEPYGLSKIICELQAATITRRYPTMRIASLRLHWSLEYGKYPPDGKEDAAARDLWGYVDQDSSAEAFLLALTCDTSKWPSKAEAFFIASPTIGPNKDSGELKAKFWPDVPVKEGFEISGRKGFFDCSKAERLLGWVHRDNIVPE</sequence>
<evidence type="ECO:0000256" key="1">
    <source>
        <dbReference type="ARBA" id="ARBA00007637"/>
    </source>
</evidence>
<dbReference type="SUPFAM" id="SSF51735">
    <property type="entry name" value="NAD(P)-binding Rossmann-fold domains"/>
    <property type="match status" value="1"/>
</dbReference>
<dbReference type="Proteomes" id="UP001213000">
    <property type="component" value="Unassembled WGS sequence"/>
</dbReference>
<dbReference type="GO" id="GO:0016491">
    <property type="term" value="F:oxidoreductase activity"/>
    <property type="evidence" value="ECO:0007669"/>
    <property type="project" value="UniProtKB-KW"/>
</dbReference>
<evidence type="ECO:0000259" key="4">
    <source>
        <dbReference type="Pfam" id="PF01370"/>
    </source>
</evidence>
<dbReference type="Pfam" id="PF01370">
    <property type="entry name" value="Epimerase"/>
    <property type="match status" value="1"/>
</dbReference>
<proteinExistence type="inferred from homology"/>
<evidence type="ECO:0000313" key="5">
    <source>
        <dbReference type="EMBL" id="KAJ3560298.1"/>
    </source>
</evidence>
<comment type="caution">
    <text evidence="5">The sequence shown here is derived from an EMBL/GenBank/DDBJ whole genome shotgun (WGS) entry which is preliminary data.</text>
</comment>
<evidence type="ECO:0000313" key="6">
    <source>
        <dbReference type="Proteomes" id="UP001213000"/>
    </source>
</evidence>
<reference evidence="5" key="1">
    <citation type="submission" date="2022-07" db="EMBL/GenBank/DDBJ databases">
        <title>Genome Sequence of Leucocoprinus birnbaumii.</title>
        <authorList>
            <person name="Buettner E."/>
        </authorList>
    </citation>
    <scope>NUCLEOTIDE SEQUENCE</scope>
    <source>
        <strain evidence="5">VT141</strain>
    </source>
</reference>
<keyword evidence="2" id="KW-0560">Oxidoreductase</keyword>
<dbReference type="Gene3D" id="3.40.50.720">
    <property type="entry name" value="NAD(P)-binding Rossmann-like Domain"/>
    <property type="match status" value="2"/>
</dbReference>
<accession>A0AAD5VHK1</accession>
<dbReference type="PANTHER" id="PTHR43103">
    <property type="entry name" value="NUCLEOSIDE-DIPHOSPHATE-SUGAR EPIMERASE"/>
    <property type="match status" value="1"/>
</dbReference>
<dbReference type="EMBL" id="JANIEX010001199">
    <property type="protein sequence ID" value="KAJ3560298.1"/>
    <property type="molecule type" value="Genomic_DNA"/>
</dbReference>
<evidence type="ECO:0000256" key="2">
    <source>
        <dbReference type="ARBA" id="ARBA00023002"/>
    </source>
</evidence>
<comment type="similarity">
    <text evidence="1">Belongs to the NAD(P)-dependent epimerase/dehydratase family.</text>
</comment>
<dbReference type="InterPro" id="IPR001509">
    <property type="entry name" value="Epimerase_deHydtase"/>
</dbReference>